<evidence type="ECO:0000259" key="6">
    <source>
        <dbReference type="Pfam" id="PF07980"/>
    </source>
</evidence>
<dbReference type="GO" id="GO:0009279">
    <property type="term" value="C:cell outer membrane"/>
    <property type="evidence" value="ECO:0007669"/>
    <property type="project" value="UniProtKB-SubCell"/>
</dbReference>
<reference evidence="7 8" key="1">
    <citation type="submission" date="2018-06" db="EMBL/GenBank/DDBJ databases">
        <title>Genomic Encyclopedia of Archaeal and Bacterial Type Strains, Phase II (KMG-II): from individual species to whole genera.</title>
        <authorList>
            <person name="Goeker M."/>
        </authorList>
    </citation>
    <scope>NUCLEOTIDE SEQUENCE [LARGE SCALE GENOMIC DNA]</scope>
    <source>
        <strain evidence="7 8">DSM 14825</strain>
    </source>
</reference>
<dbReference type="Proteomes" id="UP000249754">
    <property type="component" value="Unassembled WGS sequence"/>
</dbReference>
<name>A0A327SQV2_9SPHI</name>
<dbReference type="InterPro" id="IPR011990">
    <property type="entry name" value="TPR-like_helical_dom_sf"/>
</dbReference>
<proteinExistence type="inferred from homology"/>
<evidence type="ECO:0000256" key="5">
    <source>
        <dbReference type="ARBA" id="ARBA00023237"/>
    </source>
</evidence>
<keyword evidence="4" id="KW-0472">Membrane</keyword>
<protein>
    <submittedName>
        <fullName evidence="7">SusD-like starch-binding protein associating with outer membrane</fullName>
    </submittedName>
</protein>
<keyword evidence="5" id="KW-0998">Cell outer membrane</keyword>
<gene>
    <name evidence="7" type="ORF">LY11_03397</name>
</gene>
<comment type="subcellular location">
    <subcellularLocation>
        <location evidence="1">Cell outer membrane</location>
    </subcellularLocation>
</comment>
<comment type="similarity">
    <text evidence="2">Belongs to the SusD family.</text>
</comment>
<dbReference type="EMBL" id="QLLR01000019">
    <property type="protein sequence ID" value="RAJ28077.1"/>
    <property type="molecule type" value="Genomic_DNA"/>
</dbReference>
<evidence type="ECO:0000256" key="3">
    <source>
        <dbReference type="ARBA" id="ARBA00022729"/>
    </source>
</evidence>
<evidence type="ECO:0000313" key="8">
    <source>
        <dbReference type="Proteomes" id="UP000249754"/>
    </source>
</evidence>
<dbReference type="SUPFAM" id="SSF48452">
    <property type="entry name" value="TPR-like"/>
    <property type="match status" value="1"/>
</dbReference>
<evidence type="ECO:0000256" key="4">
    <source>
        <dbReference type="ARBA" id="ARBA00023136"/>
    </source>
</evidence>
<dbReference type="Gene3D" id="1.25.40.390">
    <property type="match status" value="1"/>
</dbReference>
<keyword evidence="3" id="KW-0732">Signal</keyword>
<dbReference type="AlphaFoldDB" id="A0A327SQV2"/>
<accession>A0A327SQV2</accession>
<evidence type="ECO:0000313" key="7">
    <source>
        <dbReference type="EMBL" id="RAJ28077.1"/>
    </source>
</evidence>
<dbReference type="Pfam" id="PF07980">
    <property type="entry name" value="SusD_RagB"/>
    <property type="match status" value="1"/>
</dbReference>
<sequence>MLQFQLAPSRCKIDTILYNSYAENDLRKVILFKKNTDGSYTVKGSYDGSYAGAFFNGIATDEQYLILAECNARMGLIEKASSNLNTLLIKRIATASFIPKHFTSNAEALDEILKERRKEMIVRGLRWSDIRRLRKEPNYSPILKRKLGNKIFELLPNDKRYNTLIPTKIIQSSNLTQNDR</sequence>
<dbReference type="InterPro" id="IPR012944">
    <property type="entry name" value="SusD_RagB_dom"/>
</dbReference>
<organism evidence="7 8">
    <name type="scientific">Pedobacter cryoconitis</name>
    <dbReference type="NCBI Taxonomy" id="188932"/>
    <lineage>
        <taxon>Bacteria</taxon>
        <taxon>Pseudomonadati</taxon>
        <taxon>Bacteroidota</taxon>
        <taxon>Sphingobacteriia</taxon>
        <taxon>Sphingobacteriales</taxon>
        <taxon>Sphingobacteriaceae</taxon>
        <taxon>Pedobacter</taxon>
    </lineage>
</organism>
<comment type="caution">
    <text evidence="7">The sequence shown here is derived from an EMBL/GenBank/DDBJ whole genome shotgun (WGS) entry which is preliminary data.</text>
</comment>
<evidence type="ECO:0000256" key="1">
    <source>
        <dbReference type="ARBA" id="ARBA00004442"/>
    </source>
</evidence>
<evidence type="ECO:0000256" key="2">
    <source>
        <dbReference type="ARBA" id="ARBA00006275"/>
    </source>
</evidence>
<feature type="domain" description="RagB/SusD" evidence="6">
    <location>
        <begin position="30"/>
        <end position="135"/>
    </location>
</feature>